<organism evidence="1 2">
    <name type="scientific">Xylaria curta</name>
    <dbReference type="NCBI Taxonomy" id="42375"/>
    <lineage>
        <taxon>Eukaryota</taxon>
        <taxon>Fungi</taxon>
        <taxon>Dikarya</taxon>
        <taxon>Ascomycota</taxon>
        <taxon>Pezizomycotina</taxon>
        <taxon>Sordariomycetes</taxon>
        <taxon>Xylariomycetidae</taxon>
        <taxon>Xylariales</taxon>
        <taxon>Xylariaceae</taxon>
        <taxon>Xylaria</taxon>
    </lineage>
</organism>
<keyword evidence="2" id="KW-1185">Reference proteome</keyword>
<evidence type="ECO:0000313" key="1">
    <source>
        <dbReference type="EMBL" id="KAJ2993174.1"/>
    </source>
</evidence>
<name>A0ACC1PIK4_9PEZI</name>
<dbReference type="Proteomes" id="UP001143856">
    <property type="component" value="Unassembled WGS sequence"/>
</dbReference>
<proteinExistence type="predicted"/>
<dbReference type="EMBL" id="JAPDGR010000228">
    <property type="protein sequence ID" value="KAJ2993174.1"/>
    <property type="molecule type" value="Genomic_DNA"/>
</dbReference>
<comment type="caution">
    <text evidence="1">The sequence shown here is derived from an EMBL/GenBank/DDBJ whole genome shotgun (WGS) entry which is preliminary data.</text>
</comment>
<gene>
    <name evidence="1" type="ORF">NUW58_g1921</name>
</gene>
<protein>
    <submittedName>
        <fullName evidence="1">Uncharacterized protein</fullName>
    </submittedName>
</protein>
<accession>A0ACC1PIK4</accession>
<sequence length="374" mass="41874">MESSVLFKSSDGAAVVIDIPRSLEEAQVLPGQNITRHIVSTPPRETPWRVPEPKKDITKYVSPSTAIAELMTLESVKAALQEVHANYDGPWCLPRKQVDAPGQIQQTQIAGFDAAPRANVTQLHKRKHQPPSLPTEEDGQIRTGPVIPEQSRYLLGTVSSHREVFLRDAPQFDLIVLDPPWPSRSVKRKSDSYATMYGTDEVRELLSQIPVASHLKRDGLVAIWVTNKAAITDLLTEPGGMFAQWGLELAGEWIWLKITSAGDSILDVESAWRKPWERLLIARKKGALTSRSVGTKVMLGVPDIHSRKPNLRGLCEEILPRGFIGLEVFARNLTAGWWSWGNEVLLFQQEHHWVPVDDERAKDNTTPSSRLTIY</sequence>
<evidence type="ECO:0000313" key="2">
    <source>
        <dbReference type="Proteomes" id="UP001143856"/>
    </source>
</evidence>
<reference evidence="1" key="1">
    <citation type="submission" date="2022-10" db="EMBL/GenBank/DDBJ databases">
        <title>Genome Sequence of Xylaria curta.</title>
        <authorList>
            <person name="Buettner E."/>
        </authorList>
    </citation>
    <scope>NUCLEOTIDE SEQUENCE</scope>
    <source>
        <strain evidence="1">Babe10</strain>
    </source>
</reference>